<dbReference type="InterPro" id="IPR027470">
    <property type="entry name" value="Cation_efflux_CTD"/>
</dbReference>
<dbReference type="InterPro" id="IPR027469">
    <property type="entry name" value="Cation_efflux_TMD_sf"/>
</dbReference>
<feature type="transmembrane region" description="Helical" evidence="7">
    <location>
        <begin position="115"/>
        <end position="136"/>
    </location>
</feature>
<gene>
    <name evidence="10" type="ORF">HCA69_12760</name>
</gene>
<dbReference type="NCBIfam" id="TIGR01297">
    <property type="entry name" value="CDF"/>
    <property type="match status" value="1"/>
</dbReference>
<comment type="subcellular location">
    <subcellularLocation>
        <location evidence="1">Membrane</location>
        <topology evidence="1">Multi-pass membrane protein</topology>
    </subcellularLocation>
</comment>
<dbReference type="GO" id="GO:0016020">
    <property type="term" value="C:membrane"/>
    <property type="evidence" value="ECO:0007669"/>
    <property type="project" value="UniProtKB-SubCell"/>
</dbReference>
<feature type="domain" description="Cation efflux protein transmembrane" evidence="8">
    <location>
        <begin position="15"/>
        <end position="206"/>
    </location>
</feature>
<dbReference type="InterPro" id="IPR050291">
    <property type="entry name" value="CDF_Transporter"/>
</dbReference>
<evidence type="ECO:0000259" key="8">
    <source>
        <dbReference type="Pfam" id="PF01545"/>
    </source>
</evidence>
<dbReference type="Pfam" id="PF16916">
    <property type="entry name" value="ZT_dimer"/>
    <property type="match status" value="1"/>
</dbReference>
<dbReference type="Gene3D" id="1.20.1510.10">
    <property type="entry name" value="Cation efflux protein transmembrane domain"/>
    <property type="match status" value="1"/>
</dbReference>
<evidence type="ECO:0000259" key="9">
    <source>
        <dbReference type="Pfam" id="PF16916"/>
    </source>
</evidence>
<evidence type="ECO:0000256" key="1">
    <source>
        <dbReference type="ARBA" id="ARBA00004141"/>
    </source>
</evidence>
<name>A0A7X0Y587_9LIST</name>
<evidence type="ECO:0000256" key="2">
    <source>
        <dbReference type="ARBA" id="ARBA00008114"/>
    </source>
</evidence>
<evidence type="ECO:0000256" key="4">
    <source>
        <dbReference type="ARBA" id="ARBA00022692"/>
    </source>
</evidence>
<evidence type="ECO:0000256" key="3">
    <source>
        <dbReference type="ARBA" id="ARBA00022448"/>
    </source>
</evidence>
<dbReference type="InterPro" id="IPR002524">
    <property type="entry name" value="Cation_efflux"/>
</dbReference>
<dbReference type="InterPro" id="IPR058533">
    <property type="entry name" value="Cation_efflux_TM"/>
</dbReference>
<dbReference type="AlphaFoldDB" id="A0A7X0Y587"/>
<feature type="transmembrane region" description="Helical" evidence="7">
    <location>
        <begin position="12"/>
        <end position="32"/>
    </location>
</feature>
<dbReference type="Proteomes" id="UP000535908">
    <property type="component" value="Unassembled WGS sequence"/>
</dbReference>
<feature type="transmembrane region" description="Helical" evidence="7">
    <location>
        <begin position="182"/>
        <end position="200"/>
    </location>
</feature>
<dbReference type="EMBL" id="JAARWN010000014">
    <property type="protein sequence ID" value="MBC1937245.1"/>
    <property type="molecule type" value="Genomic_DNA"/>
</dbReference>
<dbReference type="SUPFAM" id="SSF160240">
    <property type="entry name" value="Cation efflux protein cytoplasmic domain-like"/>
    <property type="match status" value="1"/>
</dbReference>
<dbReference type="InterPro" id="IPR036837">
    <property type="entry name" value="Cation_efflux_CTD_sf"/>
</dbReference>
<proteinExistence type="inferred from homology"/>
<evidence type="ECO:0000256" key="7">
    <source>
        <dbReference type="SAM" id="Phobius"/>
    </source>
</evidence>
<evidence type="ECO:0000313" key="10">
    <source>
        <dbReference type="EMBL" id="MBC1937245.1"/>
    </source>
</evidence>
<protein>
    <submittedName>
        <fullName evidence="10">Cation transporter</fullName>
    </submittedName>
</protein>
<dbReference type="GO" id="GO:0008324">
    <property type="term" value="F:monoatomic cation transmembrane transporter activity"/>
    <property type="evidence" value="ECO:0007669"/>
    <property type="project" value="InterPro"/>
</dbReference>
<dbReference type="FunFam" id="1.20.1510.10:FF:000006">
    <property type="entry name" value="Divalent cation efflux transporter"/>
    <property type="match status" value="1"/>
</dbReference>
<accession>A0A7X0Y587</accession>
<evidence type="ECO:0000256" key="5">
    <source>
        <dbReference type="ARBA" id="ARBA00022989"/>
    </source>
</evidence>
<keyword evidence="4 7" id="KW-0812">Transmembrane</keyword>
<comment type="similarity">
    <text evidence="2">Belongs to the cation diffusion facilitator (CDF) transporter (TC 2.A.4) family.</text>
</comment>
<dbReference type="PANTHER" id="PTHR43840:SF50">
    <property type="entry name" value="MANGANESE EFFLUX SYSTEM PROTEIN MNES"/>
    <property type="match status" value="1"/>
</dbReference>
<comment type="caution">
    <text evidence="10">The sequence shown here is derived from an EMBL/GenBank/DDBJ whole genome shotgun (WGS) entry which is preliminary data.</text>
</comment>
<keyword evidence="5 7" id="KW-1133">Transmembrane helix</keyword>
<feature type="transmembrane region" description="Helical" evidence="7">
    <location>
        <begin position="82"/>
        <end position="103"/>
    </location>
</feature>
<dbReference type="SUPFAM" id="SSF161111">
    <property type="entry name" value="Cation efflux protein transmembrane domain-like"/>
    <property type="match status" value="1"/>
</dbReference>
<dbReference type="Gene3D" id="3.30.70.1350">
    <property type="entry name" value="Cation efflux protein, cytoplasmic domain"/>
    <property type="match status" value="1"/>
</dbReference>
<evidence type="ECO:0000313" key="11">
    <source>
        <dbReference type="Proteomes" id="UP000535908"/>
    </source>
</evidence>
<dbReference type="RefSeq" id="WP_185410040.1">
    <property type="nucleotide sequence ID" value="NZ_JAARRE010000007.1"/>
</dbReference>
<reference evidence="10 11" key="1">
    <citation type="submission" date="2020-03" db="EMBL/GenBank/DDBJ databases">
        <title>Soil Listeria distribution.</title>
        <authorList>
            <person name="Liao J."/>
            <person name="Wiedmann M."/>
        </authorList>
    </citation>
    <scope>NUCLEOTIDE SEQUENCE [LARGE SCALE GENOMIC DNA]</scope>
    <source>
        <strain evidence="10 11">FSL L7-0741</strain>
    </source>
</reference>
<feature type="transmembrane region" description="Helical" evidence="7">
    <location>
        <begin position="44"/>
        <end position="61"/>
    </location>
</feature>
<keyword evidence="3" id="KW-0813">Transport</keyword>
<dbReference type="Pfam" id="PF01545">
    <property type="entry name" value="Cation_efflux"/>
    <property type="match status" value="1"/>
</dbReference>
<feature type="transmembrane region" description="Helical" evidence="7">
    <location>
        <begin position="157"/>
        <end position="176"/>
    </location>
</feature>
<feature type="domain" description="Cation efflux protein cytoplasmic" evidence="9">
    <location>
        <begin position="214"/>
        <end position="287"/>
    </location>
</feature>
<organism evidence="10 11">
    <name type="scientific">Listeria grandensis</name>
    <dbReference type="NCBI Taxonomy" id="1494963"/>
    <lineage>
        <taxon>Bacteria</taxon>
        <taxon>Bacillati</taxon>
        <taxon>Bacillota</taxon>
        <taxon>Bacilli</taxon>
        <taxon>Bacillales</taxon>
        <taxon>Listeriaceae</taxon>
        <taxon>Listeria</taxon>
    </lineage>
</organism>
<keyword evidence="6 7" id="KW-0472">Membrane</keyword>
<dbReference type="PANTHER" id="PTHR43840">
    <property type="entry name" value="MITOCHONDRIAL METAL TRANSPORTER 1-RELATED"/>
    <property type="match status" value="1"/>
</dbReference>
<sequence>MDNYEDLKRGERGAWLSIIVYILLATLKIVIGSLGNSDALQADGLNNTTDIIASVALLIGLKISRIPPDEDHLYGHRRTETISSLLASFIMFLVGIEVIWRSFLAFLHQEFATPSTLTAIVALFSGIVMYIVYLINNNLAKKVDSLAVKAAAYDNRSDAYVSFGTFIGISGAIIGITWLDNVTAFLVGLLIIYTAWKIFYDAAHTLTDGFDVRKIEAIHTIIADVPQVHEIRDIKARMNGNRIWIDATITVKADLNVAQSHAITEKIETAIRAAYPNAYTLVHIEPYFDSDDKVNSDQ</sequence>
<evidence type="ECO:0000256" key="6">
    <source>
        <dbReference type="ARBA" id="ARBA00023136"/>
    </source>
</evidence>